<evidence type="ECO:0000256" key="1">
    <source>
        <dbReference type="ARBA" id="ARBA00004613"/>
    </source>
</evidence>
<organism evidence="7">
    <name type="scientific">Alexandrium monilatum</name>
    <dbReference type="NCBI Taxonomy" id="311494"/>
    <lineage>
        <taxon>Eukaryota</taxon>
        <taxon>Sar</taxon>
        <taxon>Alveolata</taxon>
        <taxon>Dinophyceae</taxon>
        <taxon>Gonyaulacales</taxon>
        <taxon>Pyrocystaceae</taxon>
        <taxon>Alexandrium</taxon>
    </lineage>
</organism>
<dbReference type="PANTHER" id="PTHR13234:SF8">
    <property type="entry name" value="GAMMA-INTERFERON-INDUCIBLE LYSOSOMAL THIOL REDUCTASE"/>
    <property type="match status" value="1"/>
</dbReference>
<feature type="signal peptide" evidence="6">
    <location>
        <begin position="1"/>
        <end position="20"/>
    </location>
</feature>
<keyword evidence="4 6" id="KW-0732">Signal</keyword>
<protein>
    <submittedName>
        <fullName evidence="7">Uncharacterized protein</fullName>
    </submittedName>
</protein>
<evidence type="ECO:0000256" key="6">
    <source>
        <dbReference type="SAM" id="SignalP"/>
    </source>
</evidence>
<keyword evidence="5" id="KW-0325">Glycoprotein</keyword>
<keyword evidence="3" id="KW-0964">Secreted</keyword>
<comment type="subcellular location">
    <subcellularLocation>
        <location evidence="1">Secreted</location>
    </subcellularLocation>
</comment>
<name>A0A7S4Q8B7_9DINO</name>
<dbReference type="GO" id="GO:0005576">
    <property type="term" value="C:extracellular region"/>
    <property type="evidence" value="ECO:0007669"/>
    <property type="project" value="UniProtKB-SubCell"/>
</dbReference>
<feature type="chain" id="PRO_5031103136" evidence="6">
    <location>
        <begin position="21"/>
        <end position="643"/>
    </location>
</feature>
<dbReference type="GO" id="GO:0016671">
    <property type="term" value="F:oxidoreductase activity, acting on a sulfur group of donors, disulfide as acceptor"/>
    <property type="evidence" value="ECO:0007669"/>
    <property type="project" value="InterPro"/>
</dbReference>
<evidence type="ECO:0000256" key="3">
    <source>
        <dbReference type="ARBA" id="ARBA00022525"/>
    </source>
</evidence>
<comment type="similarity">
    <text evidence="2">Belongs to the GILT family.</text>
</comment>
<evidence type="ECO:0000313" key="7">
    <source>
        <dbReference type="EMBL" id="CAE4575617.1"/>
    </source>
</evidence>
<reference evidence="7" key="1">
    <citation type="submission" date="2021-01" db="EMBL/GenBank/DDBJ databases">
        <authorList>
            <person name="Corre E."/>
            <person name="Pelletier E."/>
            <person name="Niang G."/>
            <person name="Scheremetjew M."/>
            <person name="Finn R."/>
            <person name="Kale V."/>
            <person name="Holt S."/>
            <person name="Cochrane G."/>
            <person name="Meng A."/>
            <person name="Brown T."/>
            <person name="Cohen L."/>
        </authorList>
    </citation>
    <scope>NUCLEOTIDE SEQUENCE</scope>
    <source>
        <strain evidence="7">CCMP3105</strain>
    </source>
</reference>
<dbReference type="InterPro" id="IPR004911">
    <property type="entry name" value="Interferon-induced_GILT"/>
</dbReference>
<evidence type="ECO:0000256" key="5">
    <source>
        <dbReference type="ARBA" id="ARBA00023180"/>
    </source>
</evidence>
<evidence type="ECO:0000256" key="2">
    <source>
        <dbReference type="ARBA" id="ARBA00005679"/>
    </source>
</evidence>
<gene>
    <name evidence="7" type="ORF">AMON00008_LOCUS15237</name>
</gene>
<sequence length="643" mass="68772">MAWILIARWAALILSGLAAAERHGEVLTPGSRVVLDLFIASKCPDAARCENSFLPRVLAEVGELVDLRLGFIAEPNASAPTGLSCMHGEGECLGNAVQLCVQRHFPGNLDLDSFAGQGLTPAHVWTLFLQCVGRFNHTADSQIPGNTVDCLQQIGVPLANIDVIRRCARGPEGRQLSAESARRAWSSCGHHSPVPGRGCRSCSMLLEGRLACIVDGGELRNCTGLGSDPEAWVDRICGLARAKAAAGSLGVPLPLRCRVPRGYSSSIWGHAFFSADPGAAAAFAEAYFGARRLRDVRPGCGSAREVEVALPALGDVRGGGLHLKFVNNPGKPGGPYGVADFVRSMGVLFGNLSDNGGRHWNQFFDAHLGFYVPSMVDLAAALLRDGVPFFTTLSSGVYQSLYVAIPGTGHVVEVLGDFLPAAPLPPSHVRVASTQQFCTPKRRLGDALGGGLDPGSADVNKTTMAGADPDAAVDFAVRYLGGARVQQARGPPADGQCAKLAWAQWPDKHQWHVVDAKAADWVTIDHLRPAVPFNISQLASYIEGLRDLRGNRYDQWLDFRDIFEVSDLLAVAEVLRTDGVPFGVWSRPKEGECSLYVSIPGNGIAVELRAPEATAGLGWLRERCRGSVFDLCDQGDGQRRIHV</sequence>
<dbReference type="Pfam" id="PF03227">
    <property type="entry name" value="GILT"/>
    <property type="match status" value="1"/>
</dbReference>
<dbReference type="EMBL" id="HBNR01022821">
    <property type="protein sequence ID" value="CAE4575617.1"/>
    <property type="molecule type" value="Transcribed_RNA"/>
</dbReference>
<dbReference type="AlphaFoldDB" id="A0A7S4Q8B7"/>
<evidence type="ECO:0000256" key="4">
    <source>
        <dbReference type="ARBA" id="ARBA00022729"/>
    </source>
</evidence>
<dbReference type="PANTHER" id="PTHR13234">
    <property type="entry name" value="GAMMA-INTERFERON INDUCIBLE LYSOSOMAL THIOL REDUCTASE GILT"/>
    <property type="match status" value="1"/>
</dbReference>
<proteinExistence type="inferred from homology"/>
<accession>A0A7S4Q8B7</accession>